<feature type="compositionally biased region" description="Basic and acidic residues" evidence="8">
    <location>
        <begin position="1"/>
        <end position="21"/>
    </location>
</feature>
<comment type="subcellular location">
    <subcellularLocation>
        <location evidence="1">Cell membrane</location>
        <topology evidence="1">Multi-pass membrane protein</topology>
    </subcellularLocation>
</comment>
<feature type="transmembrane region" description="Helical" evidence="9">
    <location>
        <begin position="139"/>
        <end position="157"/>
    </location>
</feature>
<reference evidence="11 13" key="2">
    <citation type="submission" date="2016-10" db="EMBL/GenBank/DDBJ databases">
        <authorList>
            <person name="Varghese N."/>
            <person name="Submissions S."/>
        </authorList>
    </citation>
    <scope>NUCLEOTIDE SEQUENCE [LARGE SCALE GENOMIC DNA]</scope>
    <source>
        <strain evidence="11 13">BS3652</strain>
    </source>
</reference>
<evidence type="ECO:0000256" key="8">
    <source>
        <dbReference type="SAM" id="MobiDB-lite"/>
    </source>
</evidence>
<dbReference type="PRINTS" id="PR00950">
    <property type="entry name" value="TYPE3IMSPROT"/>
</dbReference>
<dbReference type="GO" id="GO:0005886">
    <property type="term" value="C:plasma membrane"/>
    <property type="evidence" value="ECO:0007669"/>
    <property type="project" value="UniProtKB-SubCell"/>
</dbReference>
<dbReference type="Proteomes" id="UP000183155">
    <property type="component" value="Unassembled WGS sequence"/>
</dbReference>
<dbReference type="STRING" id="47884.SAMN04490203_3867"/>
<keyword evidence="6" id="KW-0843">Virulence</keyword>
<dbReference type="InterPro" id="IPR006135">
    <property type="entry name" value="T3SS_substrate_exporter"/>
</dbReference>
<evidence type="ECO:0000256" key="9">
    <source>
        <dbReference type="SAM" id="Phobius"/>
    </source>
</evidence>
<keyword evidence="3" id="KW-1003">Cell membrane</keyword>
<evidence type="ECO:0000256" key="1">
    <source>
        <dbReference type="ARBA" id="ARBA00004651"/>
    </source>
</evidence>
<dbReference type="PANTHER" id="PTHR30531">
    <property type="entry name" value="FLAGELLAR BIOSYNTHETIC PROTEIN FLHB"/>
    <property type="match status" value="1"/>
</dbReference>
<feature type="transmembrane region" description="Helical" evidence="9">
    <location>
        <begin position="188"/>
        <end position="207"/>
    </location>
</feature>
<reference evidence="10 12" key="1">
    <citation type="submission" date="2015-02" db="EMBL/GenBank/DDBJ databases">
        <title>Pseudomonas helleri sp. nov. and Pseudomonas weihenstephanensis sp. nov., isolated from raw cows milk.</title>
        <authorList>
            <person name="von Neubeck M."/>
            <person name="Huptas C."/>
            <person name="Wenning M."/>
            <person name="Scherer S."/>
        </authorList>
    </citation>
    <scope>NUCLEOTIDE SEQUENCE [LARGE SCALE GENOMIC DNA]</scope>
    <source>
        <strain evidence="10 12">DSM 21104</strain>
    </source>
</reference>
<dbReference type="OrthoDB" id="9807950at2"/>
<dbReference type="EMBL" id="FNRS01000001">
    <property type="protein sequence ID" value="SED12379.1"/>
    <property type="molecule type" value="Genomic_DNA"/>
</dbReference>
<evidence type="ECO:0000313" key="11">
    <source>
        <dbReference type="EMBL" id="SED12379.1"/>
    </source>
</evidence>
<dbReference type="GO" id="GO:0009306">
    <property type="term" value="P:protein secretion"/>
    <property type="evidence" value="ECO:0007669"/>
    <property type="project" value="InterPro"/>
</dbReference>
<evidence type="ECO:0000256" key="2">
    <source>
        <dbReference type="ARBA" id="ARBA00010690"/>
    </source>
</evidence>
<dbReference type="SUPFAM" id="SSF160544">
    <property type="entry name" value="EscU C-terminal domain-like"/>
    <property type="match status" value="1"/>
</dbReference>
<organism evidence="10 12">
    <name type="scientific">Pseudomonas taetrolens</name>
    <dbReference type="NCBI Taxonomy" id="47884"/>
    <lineage>
        <taxon>Bacteria</taxon>
        <taxon>Pseudomonadati</taxon>
        <taxon>Pseudomonadota</taxon>
        <taxon>Gammaproteobacteria</taxon>
        <taxon>Pseudomonadales</taxon>
        <taxon>Pseudomonadaceae</taxon>
        <taxon>Pseudomonas</taxon>
    </lineage>
</organism>
<keyword evidence="7 9" id="KW-0472">Membrane</keyword>
<sequence>MSDSGEKKFAASPKKLRDQRSKGQVAQSQDVGKLLVLTLLSEMALASAQGSLQRLQQLLMLPVTLMGQPFARAFQEVAVEAGQVLLSFTLLMTCGAIAMKLLGSWLQFGFLLAPQTLTPDFNRLNPINQVRQMFSGQSLMNMLMGLIKALLIGWMLYRVISPSLGGLVGWVHGSLPGYIDALTALFQHLLRTCLALLFVIALIDLALQRYFFARRMRMSYVDVIKEYKDIEGDPHVKMMRRGLAQEQAQEASSARQPPLEEADMLLINPTHIAVALYYRPPQTPLPVLLDKAEGAQARQMIIRAKAADVPVIQCVWLARTLYREQAGHCIGRDTLQAVAMIYRTLRELDDDARRETLTLPELDMR</sequence>
<evidence type="ECO:0000313" key="12">
    <source>
        <dbReference type="Proteomes" id="UP000036395"/>
    </source>
</evidence>
<dbReference type="EMBL" id="JYLA01000002">
    <property type="protein sequence ID" value="KMM85788.1"/>
    <property type="molecule type" value="Genomic_DNA"/>
</dbReference>
<gene>
    <name evidence="11" type="ORF">SAMN04490203_3867</name>
    <name evidence="10" type="ORF">TU78_03965</name>
</gene>
<evidence type="ECO:0000256" key="3">
    <source>
        <dbReference type="ARBA" id="ARBA00022475"/>
    </source>
</evidence>
<proteinExistence type="inferred from homology"/>
<evidence type="ECO:0000256" key="6">
    <source>
        <dbReference type="ARBA" id="ARBA00023026"/>
    </source>
</evidence>
<dbReference type="RefSeq" id="WP_048378510.1">
    <property type="nucleotide sequence ID" value="NZ_FNRS01000001.1"/>
</dbReference>
<accession>A0A0J6GTX0</accession>
<name>A0A0J6GTX0_PSETA</name>
<feature type="region of interest" description="Disordered" evidence="8">
    <location>
        <begin position="1"/>
        <end position="24"/>
    </location>
</feature>
<dbReference type="AlphaFoldDB" id="A0A0J6GTX0"/>
<evidence type="ECO:0000256" key="5">
    <source>
        <dbReference type="ARBA" id="ARBA00022989"/>
    </source>
</evidence>
<protein>
    <submittedName>
        <fullName evidence="11">Type III secretion protein U</fullName>
    </submittedName>
    <submittedName>
        <fullName evidence="10">Type III secretion system protein</fullName>
    </submittedName>
</protein>
<dbReference type="PANTHER" id="PTHR30531:SF14">
    <property type="entry name" value="SURFACE PRESENTATION OF ANTIGENS PROTEIN SPAS"/>
    <property type="match status" value="1"/>
</dbReference>
<dbReference type="NCBIfam" id="TIGR01404">
    <property type="entry name" value="FlhB_rel_III"/>
    <property type="match status" value="1"/>
</dbReference>
<evidence type="ECO:0000313" key="10">
    <source>
        <dbReference type="EMBL" id="KMM85788.1"/>
    </source>
</evidence>
<comment type="caution">
    <text evidence="10">The sequence shown here is derived from an EMBL/GenBank/DDBJ whole genome shotgun (WGS) entry which is preliminary data.</text>
</comment>
<evidence type="ECO:0000256" key="4">
    <source>
        <dbReference type="ARBA" id="ARBA00022692"/>
    </source>
</evidence>
<keyword evidence="4 9" id="KW-0812">Transmembrane</keyword>
<dbReference type="PATRIC" id="fig|47884.3.peg.1190"/>
<dbReference type="Proteomes" id="UP000036395">
    <property type="component" value="Unassembled WGS sequence"/>
</dbReference>
<comment type="similarity">
    <text evidence="2">Belongs to the type III secretion exporter family.</text>
</comment>
<dbReference type="InterPro" id="IPR006307">
    <property type="entry name" value="BsaZ-like"/>
</dbReference>
<dbReference type="Pfam" id="PF01312">
    <property type="entry name" value="Bac_export_2"/>
    <property type="match status" value="1"/>
</dbReference>
<dbReference type="InterPro" id="IPR029025">
    <property type="entry name" value="T3SS_substrate_exporter_C"/>
</dbReference>
<evidence type="ECO:0000256" key="7">
    <source>
        <dbReference type="ARBA" id="ARBA00023136"/>
    </source>
</evidence>
<evidence type="ECO:0000313" key="13">
    <source>
        <dbReference type="Proteomes" id="UP000183155"/>
    </source>
</evidence>
<keyword evidence="5 9" id="KW-1133">Transmembrane helix</keyword>
<dbReference type="Gene3D" id="3.40.1690.10">
    <property type="entry name" value="secretion proteins EscU"/>
    <property type="match status" value="1"/>
</dbReference>
<keyword evidence="13" id="KW-1185">Reference proteome</keyword>